<keyword evidence="2" id="KW-0805">Transcription regulation</keyword>
<evidence type="ECO:0000313" key="9">
    <source>
        <dbReference type="EMBL" id="MCP3424938.1"/>
    </source>
</evidence>
<keyword evidence="1" id="KW-0319">Glycerol metabolism</keyword>
<feature type="domain" description="IclR-ED" evidence="8">
    <location>
        <begin position="67"/>
        <end position="253"/>
    </location>
</feature>
<evidence type="ECO:0000259" key="7">
    <source>
        <dbReference type="PROSITE" id="PS51077"/>
    </source>
</evidence>
<dbReference type="PANTHER" id="PTHR30136:SF34">
    <property type="entry name" value="TRANSCRIPTIONAL REGULATOR"/>
    <property type="match status" value="1"/>
</dbReference>
<gene>
    <name evidence="9" type="ORF">NBM05_02550</name>
</gene>
<evidence type="ECO:0000256" key="3">
    <source>
        <dbReference type="ARBA" id="ARBA00023125"/>
    </source>
</evidence>
<evidence type="ECO:0000313" key="10">
    <source>
        <dbReference type="Proteomes" id="UP001139502"/>
    </source>
</evidence>
<dbReference type="InterPro" id="IPR029016">
    <property type="entry name" value="GAF-like_dom_sf"/>
</dbReference>
<proteinExistence type="predicted"/>
<dbReference type="GO" id="GO:0003700">
    <property type="term" value="F:DNA-binding transcription factor activity"/>
    <property type="evidence" value="ECO:0007669"/>
    <property type="project" value="TreeGrafter"/>
</dbReference>
<dbReference type="GO" id="GO:0046278">
    <property type="term" value="P:3,4-dihydroxybenzoate metabolic process"/>
    <property type="evidence" value="ECO:0007669"/>
    <property type="project" value="InterPro"/>
</dbReference>
<dbReference type="GO" id="GO:0045893">
    <property type="term" value="P:positive regulation of DNA-templated transcription"/>
    <property type="evidence" value="ECO:0007669"/>
    <property type="project" value="InterPro"/>
</dbReference>
<dbReference type="Gene3D" id="3.30.450.40">
    <property type="match status" value="1"/>
</dbReference>
<accession>A0A9X2HHF7</accession>
<keyword evidence="10" id="KW-1185">Reference proteome</keyword>
<dbReference type="Proteomes" id="UP001139502">
    <property type="component" value="Unassembled WGS sequence"/>
</dbReference>
<evidence type="ECO:0000259" key="8">
    <source>
        <dbReference type="PROSITE" id="PS51078"/>
    </source>
</evidence>
<name>A0A9X2HHF7_9MICC</name>
<dbReference type="InterPro" id="IPR005471">
    <property type="entry name" value="Tscrpt_reg_IclR_N"/>
</dbReference>
<dbReference type="SUPFAM" id="SSF46785">
    <property type="entry name" value="Winged helix' DNA-binding domain"/>
    <property type="match status" value="1"/>
</dbReference>
<reference evidence="9" key="1">
    <citation type="submission" date="2022-06" db="EMBL/GenBank/DDBJ databases">
        <title>Rothia sp. isolated from sandalwood seedling.</title>
        <authorList>
            <person name="Tuikhar N."/>
            <person name="Kirdat K."/>
            <person name="Thorat V."/>
            <person name="Swetha P."/>
            <person name="Padma S."/>
            <person name="Sundararaj R."/>
            <person name="Yadav A."/>
        </authorList>
    </citation>
    <scope>NUCLEOTIDE SEQUENCE</scope>
    <source>
        <strain evidence="9">AR01</strain>
    </source>
</reference>
<evidence type="ECO:0000256" key="6">
    <source>
        <dbReference type="ARBA" id="ARBA00070406"/>
    </source>
</evidence>
<dbReference type="PROSITE" id="PS51077">
    <property type="entry name" value="HTH_ICLR"/>
    <property type="match status" value="1"/>
</dbReference>
<comment type="function">
    <text evidence="5">May be an activator protein for the gylABX operon.</text>
</comment>
<keyword evidence="3" id="KW-0238">DNA-binding</keyword>
<dbReference type="InterPro" id="IPR012794">
    <property type="entry name" value="PcaR_PcaU"/>
</dbReference>
<keyword evidence="4" id="KW-0804">Transcription</keyword>
<dbReference type="PROSITE" id="PS51078">
    <property type="entry name" value="ICLR_ED"/>
    <property type="match status" value="1"/>
</dbReference>
<dbReference type="InterPro" id="IPR050707">
    <property type="entry name" value="HTH_MetabolicPath_Reg"/>
</dbReference>
<evidence type="ECO:0000256" key="5">
    <source>
        <dbReference type="ARBA" id="ARBA00058938"/>
    </source>
</evidence>
<dbReference type="Pfam" id="PF01614">
    <property type="entry name" value="IclR_C"/>
    <property type="match status" value="1"/>
</dbReference>
<dbReference type="InterPro" id="IPR036390">
    <property type="entry name" value="WH_DNA-bd_sf"/>
</dbReference>
<dbReference type="FunFam" id="1.10.10.10:FF:000056">
    <property type="entry name" value="IclR family transcriptional regulator"/>
    <property type="match status" value="1"/>
</dbReference>
<dbReference type="Pfam" id="PF09339">
    <property type="entry name" value="HTH_IclR"/>
    <property type="match status" value="1"/>
</dbReference>
<dbReference type="Gene3D" id="1.10.10.10">
    <property type="entry name" value="Winged helix-like DNA-binding domain superfamily/Winged helix DNA-binding domain"/>
    <property type="match status" value="1"/>
</dbReference>
<dbReference type="SMART" id="SM00346">
    <property type="entry name" value="HTH_ICLR"/>
    <property type="match status" value="1"/>
</dbReference>
<dbReference type="NCBIfam" id="TIGR02431">
    <property type="entry name" value="pcaR_pcaU"/>
    <property type="match status" value="1"/>
</dbReference>
<dbReference type="EMBL" id="JANAFB010000003">
    <property type="protein sequence ID" value="MCP3424938.1"/>
    <property type="molecule type" value="Genomic_DNA"/>
</dbReference>
<dbReference type="GO" id="GO:0045892">
    <property type="term" value="P:negative regulation of DNA-templated transcription"/>
    <property type="evidence" value="ECO:0007669"/>
    <property type="project" value="TreeGrafter"/>
</dbReference>
<evidence type="ECO:0000256" key="2">
    <source>
        <dbReference type="ARBA" id="ARBA00023015"/>
    </source>
</evidence>
<dbReference type="AlphaFoldDB" id="A0A9X2HHF7"/>
<dbReference type="SUPFAM" id="SSF55781">
    <property type="entry name" value="GAF domain-like"/>
    <property type="match status" value="1"/>
</dbReference>
<organism evidence="9 10">
    <name type="scientific">Rothia santali</name>
    <dbReference type="NCBI Taxonomy" id="2949643"/>
    <lineage>
        <taxon>Bacteria</taxon>
        <taxon>Bacillati</taxon>
        <taxon>Actinomycetota</taxon>
        <taxon>Actinomycetes</taxon>
        <taxon>Micrococcales</taxon>
        <taxon>Micrococcaceae</taxon>
        <taxon>Rothia</taxon>
    </lineage>
</organism>
<evidence type="ECO:0000256" key="1">
    <source>
        <dbReference type="ARBA" id="ARBA00022798"/>
    </source>
</evidence>
<comment type="caution">
    <text evidence="9">The sequence shown here is derived from an EMBL/GenBank/DDBJ whole genome shotgun (WGS) entry which is preliminary data.</text>
</comment>
<dbReference type="InterPro" id="IPR014757">
    <property type="entry name" value="Tscrpt_reg_IclR_C"/>
</dbReference>
<dbReference type="InterPro" id="IPR036388">
    <property type="entry name" value="WH-like_DNA-bd_sf"/>
</dbReference>
<dbReference type="GO" id="GO:0003677">
    <property type="term" value="F:DNA binding"/>
    <property type="evidence" value="ECO:0007669"/>
    <property type="project" value="UniProtKB-KW"/>
</dbReference>
<dbReference type="RefSeq" id="WP_254164893.1">
    <property type="nucleotide sequence ID" value="NZ_JANAFB010000003.1"/>
</dbReference>
<evidence type="ECO:0000256" key="4">
    <source>
        <dbReference type="ARBA" id="ARBA00023163"/>
    </source>
</evidence>
<feature type="domain" description="HTH iclR-type" evidence="7">
    <location>
        <begin position="6"/>
        <end position="66"/>
    </location>
</feature>
<dbReference type="GO" id="GO:0006071">
    <property type="term" value="P:glycerol metabolic process"/>
    <property type="evidence" value="ECO:0007669"/>
    <property type="project" value="UniProtKB-KW"/>
</dbReference>
<protein>
    <recommendedName>
        <fullName evidence="6">Glycerol operon regulatory protein</fullName>
    </recommendedName>
</protein>
<sequence length="259" mass="27780">MTDAYVQSLARGLAVLRAFDAEHVQMTLAEVARRTDLTRATARRFLHTLVELGYVLSEGGTFRLSPSVLSIGYAYLSGLSLPELAYPHLRELSARVGESSSMSVLAGDDIVYVARVPARRIMAVTINVGTTFPAFATSMGRVLLAGLPPAELERYLARQRPEAITDRTLTDAAQISERIEQARRCGWTLVDQELEIGLRSVAAPVVDAAGRTIAAINVSMRVGSPTASTDSISSSIVPRLREAALRIGHSYRAGGGALG</sequence>
<dbReference type="PANTHER" id="PTHR30136">
    <property type="entry name" value="HELIX-TURN-HELIX TRANSCRIPTIONAL REGULATOR, ICLR FAMILY"/>
    <property type="match status" value="1"/>
</dbReference>